<evidence type="ECO:0000313" key="3">
    <source>
        <dbReference type="Proteomes" id="UP000294678"/>
    </source>
</evidence>
<evidence type="ECO:0000259" key="1">
    <source>
        <dbReference type="PROSITE" id="PS51494"/>
    </source>
</evidence>
<dbReference type="RefSeq" id="WP_166667322.1">
    <property type="nucleotide sequence ID" value="NZ_SOBG01000002.1"/>
</dbReference>
<comment type="caution">
    <text evidence="2">The sequence shown here is derived from an EMBL/GenBank/DDBJ whole genome shotgun (WGS) entry which is preliminary data.</text>
</comment>
<organism evidence="2 3">
    <name type="scientific">Hypnocyclicus thermotrophus</name>
    <dbReference type="NCBI Taxonomy" id="1627895"/>
    <lineage>
        <taxon>Bacteria</taxon>
        <taxon>Fusobacteriati</taxon>
        <taxon>Fusobacteriota</taxon>
        <taxon>Fusobacteriia</taxon>
        <taxon>Fusobacteriales</taxon>
        <taxon>Fusobacteriaceae</taxon>
        <taxon>Hypnocyclicus</taxon>
    </lineage>
</organism>
<dbReference type="EMBL" id="SOBG01000002">
    <property type="protein sequence ID" value="TDT71805.1"/>
    <property type="molecule type" value="Genomic_DNA"/>
</dbReference>
<feature type="domain" description="Peptidase S55" evidence="1">
    <location>
        <begin position="1"/>
        <end position="131"/>
    </location>
</feature>
<dbReference type="PROSITE" id="PS51494">
    <property type="entry name" value="SPOIVB"/>
    <property type="match status" value="1"/>
</dbReference>
<evidence type="ECO:0000313" key="2">
    <source>
        <dbReference type="EMBL" id="TDT71805.1"/>
    </source>
</evidence>
<protein>
    <submittedName>
        <fullName evidence="2">SpoIVB peptidase S55</fullName>
    </submittedName>
</protein>
<reference evidence="2 3" key="1">
    <citation type="submission" date="2019-03" db="EMBL/GenBank/DDBJ databases">
        <title>Genomic Encyclopedia of Type Strains, Phase IV (KMG-IV): sequencing the most valuable type-strain genomes for metagenomic binning, comparative biology and taxonomic classification.</title>
        <authorList>
            <person name="Goeker M."/>
        </authorList>
    </citation>
    <scope>NUCLEOTIDE SEQUENCE [LARGE SCALE GENOMIC DNA]</scope>
    <source>
        <strain evidence="2 3">DSM 100055</strain>
    </source>
</reference>
<proteinExistence type="predicted"/>
<sequence>MKKIYKYILLFLININIFSNEYIDYQDILLGSIGNIKTVLKGEKIEDISIKIITILKDENSNSDMLLFQMIDNNTFVSEGMSGSPVYINNKLIGSVAYALKDNRKYGLIKPVNYFEKYPQKELSTEVLPGTSIAISPTRGDIFLDNIGTLTYVDKLNNVYIYSHGLNEIGDIKYYLNKAHIDFVYNDINNSFKIGHSTKTIGEISSDTKIGFKGKINNNISEYKFLINLVEKDSENKKKIQYNIIKNENTLRKYLEESLSVALQKNVRKKEYKTVKYKYKIFNKNGYKIFEESNILIAENGIINGLANTLSNSILNVVDNKFKYIDFDKIEINIDFYDESKIMYLNEINLDKKIFVLGEKINIKLGYLIHQVGNVEKIIEFEIPNNIKIGKLTLEALVNEGKNNEQAKNIVEYLYNLENNIQNNELLIQLKNEEGEVIFMKKYNFDYYIISNNNYSKDIIIDSFEASTSN</sequence>
<dbReference type="InterPro" id="IPR008763">
    <property type="entry name" value="Peptidase_S55"/>
</dbReference>
<dbReference type="AlphaFoldDB" id="A0AA46I660"/>
<gene>
    <name evidence="2" type="ORF">EV215_0489</name>
</gene>
<dbReference type="Pfam" id="PF05580">
    <property type="entry name" value="Peptidase_S55"/>
    <property type="match status" value="1"/>
</dbReference>
<accession>A0AA46I660</accession>
<dbReference type="Proteomes" id="UP000294678">
    <property type="component" value="Unassembled WGS sequence"/>
</dbReference>
<keyword evidence="3" id="KW-1185">Reference proteome</keyword>
<name>A0AA46I660_9FUSO</name>